<protein>
    <recommendedName>
        <fullName evidence="2">Cathepsin propeptide inhibitor domain-containing protein</fullName>
    </recommendedName>
</protein>
<organism evidence="3 4">
    <name type="scientific">Eptatretus burgeri</name>
    <name type="common">Inshore hagfish</name>
    <dbReference type="NCBI Taxonomy" id="7764"/>
    <lineage>
        <taxon>Eukaryota</taxon>
        <taxon>Metazoa</taxon>
        <taxon>Chordata</taxon>
        <taxon>Craniata</taxon>
        <taxon>Vertebrata</taxon>
        <taxon>Cyclostomata</taxon>
        <taxon>Myxini</taxon>
        <taxon>Myxiniformes</taxon>
        <taxon>Myxinidae</taxon>
        <taxon>Eptatretinae</taxon>
        <taxon>Eptatretus</taxon>
    </lineage>
</organism>
<keyword evidence="4" id="KW-1185">Reference proteome</keyword>
<reference evidence="3" key="1">
    <citation type="submission" date="2025-08" db="UniProtKB">
        <authorList>
            <consortium name="Ensembl"/>
        </authorList>
    </citation>
    <scope>IDENTIFICATION</scope>
</reference>
<dbReference type="Pfam" id="PF00112">
    <property type="entry name" value="Peptidase_C1"/>
    <property type="match status" value="1"/>
</dbReference>
<dbReference type="InterPro" id="IPR000668">
    <property type="entry name" value="Peptidase_C1A_C"/>
</dbReference>
<name>A0A8C4QNH0_EPTBU</name>
<dbReference type="InterPro" id="IPR013128">
    <property type="entry name" value="Peptidase_C1A"/>
</dbReference>
<dbReference type="GO" id="GO:0008234">
    <property type="term" value="F:cysteine-type peptidase activity"/>
    <property type="evidence" value="ECO:0007669"/>
    <property type="project" value="InterPro"/>
</dbReference>
<dbReference type="Gene3D" id="3.90.70.10">
    <property type="entry name" value="Cysteine proteinases"/>
    <property type="match status" value="2"/>
</dbReference>
<dbReference type="GO" id="GO:0006508">
    <property type="term" value="P:proteolysis"/>
    <property type="evidence" value="ECO:0007669"/>
    <property type="project" value="InterPro"/>
</dbReference>
<dbReference type="Pfam" id="PF08246">
    <property type="entry name" value="Inhibitor_I29"/>
    <property type="match status" value="1"/>
</dbReference>
<sequence>MCNPQATEEYQRHLVWEENLERILKHNLEYSLGKHSWTMEMNKFGDMKPKEFHKTMNGYRHPAGRLHGAHATFLPPAFFHPPPSIDWRDYGFVTNVKDQDDQQCLFDPRLSVTSLSTYVDIPQGNETALKIAVASEGPVSVAIDASNASFQFYSSGEQMNITSMSADGIL</sequence>
<dbReference type="SMART" id="SM00848">
    <property type="entry name" value="Inhibitor_I29"/>
    <property type="match status" value="1"/>
</dbReference>
<dbReference type="AlphaFoldDB" id="A0A8C4QNH0"/>
<evidence type="ECO:0000313" key="4">
    <source>
        <dbReference type="Proteomes" id="UP000694388"/>
    </source>
</evidence>
<dbReference type="Ensembl" id="ENSEBUT00000018758.1">
    <property type="protein sequence ID" value="ENSEBUP00000018182.1"/>
    <property type="gene ID" value="ENSEBUG00000011357.1"/>
</dbReference>
<dbReference type="PANTHER" id="PTHR12411">
    <property type="entry name" value="CYSTEINE PROTEASE FAMILY C1-RELATED"/>
    <property type="match status" value="1"/>
</dbReference>
<proteinExistence type="inferred from homology"/>
<dbReference type="InterPro" id="IPR013201">
    <property type="entry name" value="Prot_inhib_I29"/>
</dbReference>
<dbReference type="Proteomes" id="UP000694388">
    <property type="component" value="Unplaced"/>
</dbReference>
<evidence type="ECO:0000256" key="1">
    <source>
        <dbReference type="ARBA" id="ARBA00008455"/>
    </source>
</evidence>
<comment type="similarity">
    <text evidence="1">Belongs to the peptidase C1 family.</text>
</comment>
<dbReference type="InterPro" id="IPR038765">
    <property type="entry name" value="Papain-like_cys_pep_sf"/>
</dbReference>
<accession>A0A8C4QNH0</accession>
<dbReference type="GeneTree" id="ENSGT00940000153321"/>
<evidence type="ECO:0000259" key="2">
    <source>
        <dbReference type="SMART" id="SM00848"/>
    </source>
</evidence>
<feature type="domain" description="Cathepsin propeptide inhibitor" evidence="2">
    <location>
        <begin position="6"/>
        <end position="52"/>
    </location>
</feature>
<dbReference type="SUPFAM" id="SSF54001">
    <property type="entry name" value="Cysteine proteinases"/>
    <property type="match status" value="1"/>
</dbReference>
<reference evidence="3" key="2">
    <citation type="submission" date="2025-09" db="UniProtKB">
        <authorList>
            <consortium name="Ensembl"/>
        </authorList>
    </citation>
    <scope>IDENTIFICATION</scope>
</reference>
<evidence type="ECO:0000313" key="3">
    <source>
        <dbReference type="Ensembl" id="ENSEBUP00000018182.1"/>
    </source>
</evidence>